<name>A0ACB9R637_9MYRT</name>
<sequence>MVRISNAVSGFINILSAIGGLLAIGVGIYFNVHQTSSCQQFLKVPLLVTGGTLFLVSLIGLLGSCGRINFFLYIFLTLMFLLILGLIGITIFVFAVTNEGAGKVVSGTGYKEYRLGDYSDWLQNHLAKGKTWDQIRTCMIDARACQELAAVPANAEKFFKMNLTPIESGCCKPPTSCGFEFKNATFWEVPASGPAIPDSDCTTWSNDQKQLCFDCQSCKAGFLANIKSEWKMLLIINVCAIVLVVAIYSIGCCAARNNKEEKRYNRYNGYA</sequence>
<evidence type="ECO:0000313" key="2">
    <source>
        <dbReference type="Proteomes" id="UP001057402"/>
    </source>
</evidence>
<comment type="caution">
    <text evidence="1">The sequence shown here is derived from an EMBL/GenBank/DDBJ whole genome shotgun (WGS) entry which is preliminary data.</text>
</comment>
<dbReference type="Proteomes" id="UP001057402">
    <property type="component" value="Chromosome 4"/>
</dbReference>
<evidence type="ECO:0000313" key="1">
    <source>
        <dbReference type="EMBL" id="KAI4374502.1"/>
    </source>
</evidence>
<organism evidence="1 2">
    <name type="scientific">Melastoma candidum</name>
    <dbReference type="NCBI Taxonomy" id="119954"/>
    <lineage>
        <taxon>Eukaryota</taxon>
        <taxon>Viridiplantae</taxon>
        <taxon>Streptophyta</taxon>
        <taxon>Embryophyta</taxon>
        <taxon>Tracheophyta</taxon>
        <taxon>Spermatophyta</taxon>
        <taxon>Magnoliopsida</taxon>
        <taxon>eudicotyledons</taxon>
        <taxon>Gunneridae</taxon>
        <taxon>Pentapetalae</taxon>
        <taxon>rosids</taxon>
        <taxon>malvids</taxon>
        <taxon>Myrtales</taxon>
        <taxon>Melastomataceae</taxon>
        <taxon>Melastomatoideae</taxon>
        <taxon>Melastomateae</taxon>
        <taxon>Melastoma</taxon>
    </lineage>
</organism>
<keyword evidence="2" id="KW-1185">Reference proteome</keyword>
<protein>
    <submittedName>
        <fullName evidence="1">Uncharacterized protein</fullName>
    </submittedName>
</protein>
<reference evidence="2" key="1">
    <citation type="journal article" date="2023" name="Front. Plant Sci.">
        <title>Chromosomal-level genome assembly of Melastoma candidum provides insights into trichome evolution.</title>
        <authorList>
            <person name="Zhong Y."/>
            <person name="Wu W."/>
            <person name="Sun C."/>
            <person name="Zou P."/>
            <person name="Liu Y."/>
            <person name="Dai S."/>
            <person name="Zhou R."/>
        </authorList>
    </citation>
    <scope>NUCLEOTIDE SEQUENCE [LARGE SCALE GENOMIC DNA]</scope>
</reference>
<dbReference type="EMBL" id="CM042883">
    <property type="protein sequence ID" value="KAI4374502.1"/>
    <property type="molecule type" value="Genomic_DNA"/>
</dbReference>
<gene>
    <name evidence="1" type="ORF">MLD38_012488</name>
</gene>
<accession>A0ACB9R637</accession>
<proteinExistence type="predicted"/>